<evidence type="ECO:0000313" key="9">
    <source>
        <dbReference type="WBParaSite" id="ACRNAN_scaffold18384.g7368.t1"/>
    </source>
</evidence>
<dbReference type="PANTHER" id="PTHR13948:SF3">
    <property type="entry name" value="FI21118P1"/>
    <property type="match status" value="1"/>
</dbReference>
<organism evidence="8 9">
    <name type="scientific">Acrobeloides nanus</name>
    <dbReference type="NCBI Taxonomy" id="290746"/>
    <lineage>
        <taxon>Eukaryota</taxon>
        <taxon>Metazoa</taxon>
        <taxon>Ecdysozoa</taxon>
        <taxon>Nematoda</taxon>
        <taxon>Chromadorea</taxon>
        <taxon>Rhabditida</taxon>
        <taxon>Tylenchina</taxon>
        <taxon>Cephalobomorpha</taxon>
        <taxon>Cephaloboidea</taxon>
        <taxon>Cephalobidae</taxon>
        <taxon>Acrobeloides</taxon>
    </lineage>
</organism>
<proteinExistence type="predicted"/>
<feature type="domain" description="RanBP2-type" evidence="7">
    <location>
        <begin position="120"/>
        <end position="150"/>
    </location>
</feature>
<reference evidence="9" key="1">
    <citation type="submission" date="2022-11" db="UniProtKB">
        <authorList>
            <consortium name="WormBaseParasite"/>
        </authorList>
    </citation>
    <scope>IDENTIFICATION</scope>
</reference>
<dbReference type="PROSITE" id="PS01358">
    <property type="entry name" value="ZF_RANBP2_1"/>
    <property type="match status" value="1"/>
</dbReference>
<dbReference type="GO" id="GO:0003723">
    <property type="term" value="F:RNA binding"/>
    <property type="evidence" value="ECO:0007669"/>
    <property type="project" value="TreeGrafter"/>
</dbReference>
<keyword evidence="3 6" id="KW-0863">Zinc-finger</keyword>
<dbReference type="GO" id="GO:0008270">
    <property type="term" value="F:zinc ion binding"/>
    <property type="evidence" value="ECO:0007669"/>
    <property type="project" value="UniProtKB-KW"/>
</dbReference>
<evidence type="ECO:0000313" key="8">
    <source>
        <dbReference type="Proteomes" id="UP000887540"/>
    </source>
</evidence>
<evidence type="ECO:0000259" key="7">
    <source>
        <dbReference type="PROSITE" id="PS50199"/>
    </source>
</evidence>
<keyword evidence="5" id="KW-0539">Nucleus</keyword>
<evidence type="ECO:0000256" key="4">
    <source>
        <dbReference type="ARBA" id="ARBA00022833"/>
    </source>
</evidence>
<evidence type="ECO:0000256" key="5">
    <source>
        <dbReference type="ARBA" id="ARBA00023242"/>
    </source>
</evidence>
<dbReference type="InterPro" id="IPR001876">
    <property type="entry name" value="Znf_RanBP2"/>
</dbReference>
<keyword evidence="8" id="KW-1185">Reference proteome</keyword>
<dbReference type="GO" id="GO:0000398">
    <property type="term" value="P:mRNA splicing, via spliceosome"/>
    <property type="evidence" value="ECO:0007669"/>
    <property type="project" value="TreeGrafter"/>
</dbReference>
<dbReference type="GO" id="GO:0005634">
    <property type="term" value="C:nucleus"/>
    <property type="evidence" value="ECO:0007669"/>
    <property type="project" value="UniProtKB-SubCell"/>
</dbReference>
<accession>A0A914D627</accession>
<comment type="subcellular location">
    <subcellularLocation>
        <location evidence="1">Nucleus</location>
    </subcellularLocation>
</comment>
<sequence length="299" mass="33855">MDPNSGYYFDPGTKEWNFWSPLYNTYIPCEGGNIEWKKSLQILEKEEEFLRMSRSKSPTTMVKIFEQFKDYTSGDENGDHSYSSFTRHQEDKRKAFEKSLAKDPIRLEPISHVLEKAPQKPAEPWMCIKCDTENGYTRKNCFKCGSKKETAEEFEARGAHLIGIEPNDTLIIRDFPKDIEEAVFRKWIIDFAGSITKRFHVADSKKYYLIQSISIEKATQFLTEFNKVSTQTNITVKVNFSKTPLHELVPEKLATPSAQIPAPVVPAPTFASVGTFASTSTFASTVVSAPSFAPVGTFA</sequence>
<evidence type="ECO:0000256" key="3">
    <source>
        <dbReference type="ARBA" id="ARBA00022771"/>
    </source>
</evidence>
<dbReference type="AlphaFoldDB" id="A0A914D627"/>
<evidence type="ECO:0000256" key="6">
    <source>
        <dbReference type="PROSITE-ProRule" id="PRU00322"/>
    </source>
</evidence>
<dbReference type="WBParaSite" id="ACRNAN_scaffold18384.g7368.t1">
    <property type="protein sequence ID" value="ACRNAN_scaffold18384.g7368.t1"/>
    <property type="gene ID" value="ACRNAN_scaffold18384.g7368"/>
</dbReference>
<keyword evidence="2" id="KW-0479">Metal-binding</keyword>
<keyword evidence="4" id="KW-0862">Zinc</keyword>
<evidence type="ECO:0000256" key="1">
    <source>
        <dbReference type="ARBA" id="ARBA00004123"/>
    </source>
</evidence>
<dbReference type="Gene3D" id="3.30.70.330">
    <property type="match status" value="1"/>
</dbReference>
<evidence type="ECO:0000256" key="2">
    <source>
        <dbReference type="ARBA" id="ARBA00022723"/>
    </source>
</evidence>
<dbReference type="PANTHER" id="PTHR13948">
    <property type="entry name" value="RNA-BINDING PROTEIN"/>
    <property type="match status" value="1"/>
</dbReference>
<name>A0A914D627_9BILA</name>
<dbReference type="InterPro" id="IPR012677">
    <property type="entry name" value="Nucleotide-bd_a/b_plait_sf"/>
</dbReference>
<protein>
    <submittedName>
        <fullName evidence="9">RanBP2-type domain-containing protein</fullName>
    </submittedName>
</protein>
<dbReference type="PROSITE" id="PS50199">
    <property type="entry name" value="ZF_RANBP2_2"/>
    <property type="match status" value="1"/>
</dbReference>
<dbReference type="Proteomes" id="UP000887540">
    <property type="component" value="Unplaced"/>
</dbReference>